<gene>
    <name evidence="2" type="ORF">IPOD504_LOCUS8441</name>
</gene>
<feature type="region of interest" description="Disordered" evidence="1">
    <location>
        <begin position="62"/>
        <end position="96"/>
    </location>
</feature>
<dbReference type="Proteomes" id="UP000837857">
    <property type="component" value="Chromosome 21"/>
</dbReference>
<feature type="compositionally biased region" description="Basic and acidic residues" evidence="1">
    <location>
        <begin position="63"/>
        <end position="75"/>
    </location>
</feature>
<keyword evidence="3" id="KW-1185">Reference proteome</keyword>
<feature type="non-terminal residue" evidence="2">
    <location>
        <position position="96"/>
    </location>
</feature>
<protein>
    <recommendedName>
        <fullName evidence="4">Secreted protein</fullName>
    </recommendedName>
</protein>
<name>A0ABN8IFK8_9NEOP</name>
<accession>A0ABN8IFK8</accession>
<organism evidence="2 3">
    <name type="scientific">Iphiclides podalirius</name>
    <name type="common">scarce swallowtail</name>
    <dbReference type="NCBI Taxonomy" id="110791"/>
    <lineage>
        <taxon>Eukaryota</taxon>
        <taxon>Metazoa</taxon>
        <taxon>Ecdysozoa</taxon>
        <taxon>Arthropoda</taxon>
        <taxon>Hexapoda</taxon>
        <taxon>Insecta</taxon>
        <taxon>Pterygota</taxon>
        <taxon>Neoptera</taxon>
        <taxon>Endopterygota</taxon>
        <taxon>Lepidoptera</taxon>
        <taxon>Glossata</taxon>
        <taxon>Ditrysia</taxon>
        <taxon>Papilionoidea</taxon>
        <taxon>Papilionidae</taxon>
        <taxon>Papilioninae</taxon>
        <taxon>Iphiclides</taxon>
    </lineage>
</organism>
<dbReference type="EMBL" id="OW152833">
    <property type="protein sequence ID" value="CAH2054006.1"/>
    <property type="molecule type" value="Genomic_DNA"/>
</dbReference>
<evidence type="ECO:0008006" key="4">
    <source>
        <dbReference type="Google" id="ProtNLM"/>
    </source>
</evidence>
<reference evidence="2" key="1">
    <citation type="submission" date="2022-03" db="EMBL/GenBank/DDBJ databases">
        <authorList>
            <person name="Martin H S."/>
        </authorList>
    </citation>
    <scope>NUCLEOTIDE SEQUENCE</scope>
</reference>
<evidence type="ECO:0000256" key="1">
    <source>
        <dbReference type="SAM" id="MobiDB-lite"/>
    </source>
</evidence>
<sequence>MNELIPFWALAPPSIPSNRRATLARVAVMAGTTVELSLVTCRRACGSEHGVTTGRRVAWARTAGERKKGARERASRAPQSNRPCFHADGPYSLPNT</sequence>
<proteinExistence type="predicted"/>
<evidence type="ECO:0000313" key="2">
    <source>
        <dbReference type="EMBL" id="CAH2054006.1"/>
    </source>
</evidence>
<evidence type="ECO:0000313" key="3">
    <source>
        <dbReference type="Proteomes" id="UP000837857"/>
    </source>
</evidence>